<organism evidence="2 3">
    <name type="scientific">Romanomermis culicivorax</name>
    <name type="common">Nematode worm</name>
    <dbReference type="NCBI Taxonomy" id="13658"/>
    <lineage>
        <taxon>Eukaryota</taxon>
        <taxon>Metazoa</taxon>
        <taxon>Ecdysozoa</taxon>
        <taxon>Nematoda</taxon>
        <taxon>Enoplea</taxon>
        <taxon>Dorylaimia</taxon>
        <taxon>Mermithida</taxon>
        <taxon>Mermithoidea</taxon>
        <taxon>Mermithidae</taxon>
        <taxon>Romanomermis</taxon>
    </lineage>
</organism>
<feature type="compositionally biased region" description="Polar residues" evidence="1">
    <location>
        <begin position="18"/>
        <end position="28"/>
    </location>
</feature>
<dbReference type="WBParaSite" id="nRc.2.0.1.t29423-RA">
    <property type="protein sequence ID" value="nRc.2.0.1.t29423-RA"/>
    <property type="gene ID" value="nRc.2.0.1.g29423"/>
</dbReference>
<sequence length="80" mass="7729">LTNTTAGQVSTAAVGGRNLSTSAGGNFTSSSSMNASSGSQGSPFNMGRIPLIIAGVPAPAPGTAAPRTIAITKPASRQKG</sequence>
<evidence type="ECO:0000313" key="2">
    <source>
        <dbReference type="Proteomes" id="UP000887565"/>
    </source>
</evidence>
<reference evidence="3" key="1">
    <citation type="submission" date="2022-11" db="UniProtKB">
        <authorList>
            <consortium name="WormBaseParasite"/>
        </authorList>
    </citation>
    <scope>IDENTIFICATION</scope>
</reference>
<feature type="compositionally biased region" description="Low complexity" evidence="1">
    <location>
        <begin position="29"/>
        <end position="42"/>
    </location>
</feature>
<name>A0A915JTJ9_ROMCU</name>
<evidence type="ECO:0000313" key="3">
    <source>
        <dbReference type="WBParaSite" id="nRc.2.0.1.t29423-RA"/>
    </source>
</evidence>
<proteinExistence type="predicted"/>
<dbReference type="Proteomes" id="UP000887565">
    <property type="component" value="Unplaced"/>
</dbReference>
<evidence type="ECO:0000256" key="1">
    <source>
        <dbReference type="SAM" id="MobiDB-lite"/>
    </source>
</evidence>
<keyword evidence="2" id="KW-1185">Reference proteome</keyword>
<feature type="region of interest" description="Disordered" evidence="1">
    <location>
        <begin position="1"/>
        <end position="44"/>
    </location>
</feature>
<accession>A0A915JTJ9</accession>
<dbReference type="AlphaFoldDB" id="A0A915JTJ9"/>
<protein>
    <submittedName>
        <fullName evidence="3">Uncharacterized protein</fullName>
    </submittedName>
</protein>
<feature type="compositionally biased region" description="Polar residues" evidence="1">
    <location>
        <begin position="1"/>
        <end position="11"/>
    </location>
</feature>